<keyword evidence="5" id="KW-1185">Reference proteome</keyword>
<dbReference type="Gene3D" id="2.30.30.100">
    <property type="match status" value="1"/>
</dbReference>
<proteinExistence type="predicted"/>
<dbReference type="InterPro" id="IPR025609">
    <property type="entry name" value="Lsm14-like_N"/>
</dbReference>
<evidence type="ECO:0000256" key="2">
    <source>
        <dbReference type="SAM" id="MobiDB-lite"/>
    </source>
</evidence>
<dbReference type="CDD" id="cd01736">
    <property type="entry name" value="LSm14_N"/>
    <property type="match status" value="1"/>
</dbReference>
<reference evidence="6" key="1">
    <citation type="submission" date="2025-08" db="UniProtKB">
        <authorList>
            <consortium name="RefSeq"/>
        </authorList>
    </citation>
    <scope>IDENTIFICATION</scope>
</reference>
<name>A0A6P6RXP3_9EIME</name>
<dbReference type="SMART" id="SM01199">
    <property type="entry name" value="FDF"/>
    <property type="match status" value="1"/>
</dbReference>
<evidence type="ECO:0000256" key="1">
    <source>
        <dbReference type="PROSITE-ProRule" id="PRU00846"/>
    </source>
</evidence>
<feature type="compositionally biased region" description="Pro residues" evidence="2">
    <location>
        <begin position="111"/>
        <end position="120"/>
    </location>
</feature>
<dbReference type="InterPro" id="IPR025762">
    <property type="entry name" value="DFDF"/>
</dbReference>
<dbReference type="OrthoDB" id="21539at2759"/>
<dbReference type="SMART" id="SM01271">
    <property type="entry name" value="LSM14"/>
    <property type="match status" value="1"/>
</dbReference>
<evidence type="ECO:0000259" key="4">
    <source>
        <dbReference type="PROSITE" id="PS51513"/>
    </source>
</evidence>
<gene>
    <name evidence="6" type="primary">LOC34624298</name>
</gene>
<feature type="compositionally biased region" description="Polar residues" evidence="2">
    <location>
        <begin position="168"/>
        <end position="177"/>
    </location>
</feature>
<feature type="region of interest" description="Disordered" evidence="2">
    <location>
        <begin position="110"/>
        <end position="202"/>
    </location>
</feature>
<dbReference type="InterPro" id="IPR025761">
    <property type="entry name" value="FFD_box"/>
</dbReference>
<dbReference type="Pfam" id="PF12701">
    <property type="entry name" value="LSM14"/>
    <property type="match status" value="1"/>
</dbReference>
<sequence length="350" mass="36839">MSGQPAGEELPYIGSKISLISSSDIRYEGILDSIDPIASTVSLRFVQSFGTEGRPVSIQVPPSTDIYNCIVFQGKHIKDLTVCSEPEAPAPAMGAYPSDPAIVSMDIAVPSGPPPPPASAPPLLRADGTALPMPQTAASNPGGGISVFGGMMEGADKVAEPCCPPVSPQTRGPSQRQRPSRGEAGRGCTEGSRSVVGELQGKPNAQLKSEMAEEFDFDAMNSKFEKPATLDDNAELLPQVTAYDKNVSFFDSISCEALSKRAGAQQQPDSPSAQDDKGRKAAVRQQNRALDVDTFGEGAAHYNPRHMNGRRGGRGRSNGRGGSSANRGGRSQPGAQRTWTQRAKQSEVGS</sequence>
<feature type="domain" description="DFDF" evidence="3">
    <location>
        <begin position="203"/>
        <end position="239"/>
    </location>
</feature>
<dbReference type="InterPro" id="IPR010920">
    <property type="entry name" value="LSM_dom_sf"/>
</dbReference>
<feature type="compositionally biased region" description="Basic residues" evidence="2">
    <location>
        <begin position="303"/>
        <end position="314"/>
    </location>
</feature>
<dbReference type="PROSITE" id="PS51512">
    <property type="entry name" value="DFDF"/>
    <property type="match status" value="1"/>
</dbReference>
<evidence type="ECO:0000259" key="3">
    <source>
        <dbReference type="PROSITE" id="PS51512"/>
    </source>
</evidence>
<dbReference type="PANTHER" id="PTHR13586:SF0">
    <property type="entry name" value="TRAILER HITCH, ISOFORM H"/>
    <property type="match status" value="1"/>
</dbReference>
<dbReference type="AlphaFoldDB" id="A0A6P6RXP3"/>
<evidence type="ECO:0000313" key="6">
    <source>
        <dbReference type="RefSeq" id="XP_026192676.1"/>
    </source>
</evidence>
<dbReference type="PANTHER" id="PTHR13586">
    <property type="entry name" value="SCD6 PROTEIN-RELATED"/>
    <property type="match status" value="1"/>
</dbReference>
<dbReference type="GeneID" id="34624298"/>
<dbReference type="PROSITE" id="PS51513">
    <property type="entry name" value="FFD"/>
    <property type="match status" value="1"/>
</dbReference>
<organism evidence="5 6">
    <name type="scientific">Cyclospora cayetanensis</name>
    <dbReference type="NCBI Taxonomy" id="88456"/>
    <lineage>
        <taxon>Eukaryota</taxon>
        <taxon>Sar</taxon>
        <taxon>Alveolata</taxon>
        <taxon>Apicomplexa</taxon>
        <taxon>Conoidasida</taxon>
        <taxon>Coccidia</taxon>
        <taxon>Eucoccidiorida</taxon>
        <taxon>Eimeriorina</taxon>
        <taxon>Eimeriidae</taxon>
        <taxon>Cyclospora</taxon>
    </lineage>
</organism>
<dbReference type="Proteomes" id="UP000515125">
    <property type="component" value="Unplaced"/>
</dbReference>
<feature type="compositionally biased region" description="Low complexity" evidence="2">
    <location>
        <begin position="264"/>
        <end position="273"/>
    </location>
</feature>
<feature type="compositionally biased region" description="Polar residues" evidence="2">
    <location>
        <begin position="333"/>
        <end position="350"/>
    </location>
</feature>
<protein>
    <submittedName>
        <fullName evidence="6">Protein LSM14 homolog B</fullName>
    </submittedName>
</protein>
<feature type="region of interest" description="Disordered" evidence="2">
    <location>
        <begin position="260"/>
        <end position="350"/>
    </location>
</feature>
<evidence type="ECO:0000313" key="5">
    <source>
        <dbReference type="Proteomes" id="UP000515125"/>
    </source>
</evidence>
<dbReference type="RefSeq" id="XP_026192676.1">
    <property type="nucleotide sequence ID" value="XM_026336891.1"/>
</dbReference>
<accession>A0A6P6RXP3</accession>
<dbReference type="InterPro" id="IPR019050">
    <property type="entry name" value="FDF_dom"/>
</dbReference>
<feature type="short sequence motif" description="FFD box" evidence="1">
    <location>
        <begin position="241"/>
        <end position="257"/>
    </location>
</feature>
<dbReference type="SUPFAM" id="SSF50182">
    <property type="entry name" value="Sm-like ribonucleoproteins"/>
    <property type="match status" value="1"/>
</dbReference>
<feature type="domain" description="FFD box profile" evidence="4">
    <location>
        <begin position="241"/>
        <end position="257"/>
    </location>
</feature>